<dbReference type="Proteomes" id="UP001165089">
    <property type="component" value="Unassembled WGS sequence"/>
</dbReference>
<evidence type="ECO:0000256" key="1">
    <source>
        <dbReference type="SAM" id="MobiDB-lite"/>
    </source>
</evidence>
<organism evidence="2 3">
    <name type="scientific">Geothrix rubra</name>
    <dbReference type="NCBI Taxonomy" id="2927977"/>
    <lineage>
        <taxon>Bacteria</taxon>
        <taxon>Pseudomonadati</taxon>
        <taxon>Acidobacteriota</taxon>
        <taxon>Holophagae</taxon>
        <taxon>Holophagales</taxon>
        <taxon>Holophagaceae</taxon>
        <taxon>Geothrix</taxon>
    </lineage>
</organism>
<name>A0ABQ5Q2S6_9BACT</name>
<dbReference type="EMBL" id="BSDD01000001">
    <property type="protein sequence ID" value="GLH68913.1"/>
    <property type="molecule type" value="Genomic_DNA"/>
</dbReference>
<evidence type="ECO:0000313" key="3">
    <source>
        <dbReference type="Proteomes" id="UP001165089"/>
    </source>
</evidence>
<keyword evidence="3" id="KW-1185">Reference proteome</keyword>
<dbReference type="InterPro" id="IPR016024">
    <property type="entry name" value="ARM-type_fold"/>
</dbReference>
<feature type="region of interest" description="Disordered" evidence="1">
    <location>
        <begin position="1"/>
        <end position="20"/>
    </location>
</feature>
<reference evidence="2 3" key="1">
    <citation type="journal article" date="2023" name="Antonie Van Leeuwenhoek">
        <title>Mesoterricola silvestris gen. nov., sp. nov., Mesoterricola sediminis sp. nov., Geothrix oryzae sp. nov., Geothrix edaphica sp. nov., Geothrix rubra sp. nov., and Geothrix limicola sp. nov., six novel members of Acidobacteriota isolated from soils.</title>
        <authorList>
            <person name="Itoh H."/>
            <person name="Sugisawa Y."/>
            <person name="Mise K."/>
            <person name="Xu Z."/>
            <person name="Kuniyasu M."/>
            <person name="Ushijima N."/>
            <person name="Kawano K."/>
            <person name="Kobayashi E."/>
            <person name="Shiratori Y."/>
            <person name="Masuda Y."/>
            <person name="Senoo K."/>
        </authorList>
    </citation>
    <scope>NUCLEOTIDE SEQUENCE [LARGE SCALE GENOMIC DNA]</scope>
    <source>
        <strain evidence="2 3">Red803</strain>
    </source>
</reference>
<comment type="caution">
    <text evidence="2">The sequence shown here is derived from an EMBL/GenBank/DDBJ whole genome shotgun (WGS) entry which is preliminary data.</text>
</comment>
<evidence type="ECO:0000313" key="2">
    <source>
        <dbReference type="EMBL" id="GLH68913.1"/>
    </source>
</evidence>
<feature type="compositionally biased region" description="Basic and acidic residues" evidence="1">
    <location>
        <begin position="1"/>
        <end position="10"/>
    </location>
</feature>
<sequence length="629" mass="68254">MSRATPDEKGSMPAAPDPLRTLLDQFDDGDRAHRLAFFRAFHEAGPEALEELGPRILRPTAPKGLRLLAVEAGYYHPWPGWTPILARMLRHETDFGIFRTGTETLGRVRTPKALEALRELSVIRAAPQFQGQVVDVLVRADPAEAFRFHLGRLLEGSRNPSAANEAAHRLTGLVDAGSLVQLQSALRHPDLLIFRHALRLIAAVPTSESAAFLAGFLEESHLAALDDRAFKAALVTLRGLQGTALREAVHAHLEAQEDAASTGTLHRFLVEMQSLALEGKAARISARLTEAGEEIHLRARRLGFAVDAAAEGLAGLAIQGLIPPAEVIPLLERALCEQTGREGVARALARLAPAGDEARLDLLLAHTDAAIRVAALEVLGERREEALRPALLRACGDAIQDHAQRALFHLGRLSDPVSQARELLGRPMPADRDLGLRFVVLHGLGDLIPELLEEAEHAPREEWRIQVLQALGALKATQAAPLLASLLHSGQSPRLQSALAEALRDMEDPAVALRLCDRATALKQPLIHAVAVEALARAHATPATALPPETFPELRDQVMGAWEDRNPWPLRLRVILALEGLHLQASADRAILAGLVQETLNGKRPANARAPADLARVQNVLREWARVGD</sequence>
<accession>A0ABQ5Q2S6</accession>
<proteinExistence type="predicted"/>
<protein>
    <recommendedName>
        <fullName evidence="4">HEAT repeat domain-containing protein</fullName>
    </recommendedName>
</protein>
<dbReference type="SUPFAM" id="SSF48371">
    <property type="entry name" value="ARM repeat"/>
    <property type="match status" value="1"/>
</dbReference>
<gene>
    <name evidence="2" type="ORF">GETHPA_04460</name>
</gene>
<dbReference type="Gene3D" id="1.25.10.10">
    <property type="entry name" value="Leucine-rich Repeat Variant"/>
    <property type="match status" value="2"/>
</dbReference>
<evidence type="ECO:0008006" key="4">
    <source>
        <dbReference type="Google" id="ProtNLM"/>
    </source>
</evidence>
<dbReference type="Pfam" id="PF13646">
    <property type="entry name" value="HEAT_2"/>
    <property type="match status" value="1"/>
</dbReference>
<dbReference type="InterPro" id="IPR011989">
    <property type="entry name" value="ARM-like"/>
</dbReference>